<dbReference type="Proteomes" id="UP000444980">
    <property type="component" value="Unassembled WGS sequence"/>
</dbReference>
<evidence type="ECO:0008006" key="4">
    <source>
        <dbReference type="Google" id="ProtNLM"/>
    </source>
</evidence>
<dbReference type="EMBL" id="BJOU01000001">
    <property type="protein sequence ID" value="GED96312.1"/>
    <property type="molecule type" value="Genomic_DNA"/>
</dbReference>
<feature type="transmembrane region" description="Helical" evidence="1">
    <location>
        <begin position="113"/>
        <end position="134"/>
    </location>
</feature>
<name>A0A7M3SUI8_9ACTN</name>
<evidence type="ECO:0000313" key="2">
    <source>
        <dbReference type="EMBL" id="GED96312.1"/>
    </source>
</evidence>
<organism evidence="2 3">
    <name type="scientific">Gordonia crocea</name>
    <dbReference type="NCBI Taxonomy" id="589162"/>
    <lineage>
        <taxon>Bacteria</taxon>
        <taxon>Bacillati</taxon>
        <taxon>Actinomycetota</taxon>
        <taxon>Actinomycetes</taxon>
        <taxon>Mycobacteriales</taxon>
        <taxon>Gordoniaceae</taxon>
        <taxon>Gordonia</taxon>
    </lineage>
</organism>
<dbReference type="AlphaFoldDB" id="A0A7M3SUI8"/>
<protein>
    <recommendedName>
        <fullName evidence="4">Glycine zipper domain-containing protein</fullName>
    </recommendedName>
</protein>
<proteinExistence type="predicted"/>
<comment type="caution">
    <text evidence="2">The sequence shown here is derived from an EMBL/GenBank/DDBJ whole genome shotgun (WGS) entry which is preliminary data.</text>
</comment>
<evidence type="ECO:0000256" key="1">
    <source>
        <dbReference type="SAM" id="Phobius"/>
    </source>
</evidence>
<keyword evidence="1" id="KW-1133">Transmembrane helix</keyword>
<reference evidence="3" key="1">
    <citation type="submission" date="2019-06" db="EMBL/GenBank/DDBJ databases">
        <title>Gordonia isolated from sludge of a wastewater treatment plant.</title>
        <authorList>
            <person name="Tamura T."/>
            <person name="Aoyama K."/>
            <person name="Kang Y."/>
            <person name="Saito S."/>
            <person name="Akiyama N."/>
            <person name="Yazawa K."/>
            <person name="Gonoi T."/>
            <person name="Mikami Y."/>
        </authorList>
    </citation>
    <scope>NUCLEOTIDE SEQUENCE [LARGE SCALE GENOMIC DNA]</scope>
    <source>
        <strain evidence="3">NBRC 107697</strain>
    </source>
</reference>
<accession>A0A7M3SUI8</accession>
<keyword evidence="3" id="KW-1185">Reference proteome</keyword>
<sequence>MPRTGAMPQFDTSTIVPASSGKQAVLVMTAPVGMAGPAAPQPVVMVVDPAARTIELPGRVPVKQGYVNEQQAAWQGAAVGAGQGAAIGALVGVIAGGVLGFIFGFPFGAIPGAISGAITGAVWGAVGGAVSGYINGQNQARAHNDAVRKNGGKPVAARVSVRPRAAAPHTAAAPMPSPALRKVPKVTAPPHVNRAIDDAKRAFARAFGIPVPPR</sequence>
<keyword evidence="1" id="KW-0812">Transmembrane</keyword>
<evidence type="ECO:0000313" key="3">
    <source>
        <dbReference type="Proteomes" id="UP000444980"/>
    </source>
</evidence>
<gene>
    <name evidence="2" type="ORF">nbrc107697_03510</name>
</gene>
<feature type="transmembrane region" description="Helical" evidence="1">
    <location>
        <begin position="85"/>
        <end position="107"/>
    </location>
</feature>
<keyword evidence="1" id="KW-0472">Membrane</keyword>